<reference evidence="5 6" key="1">
    <citation type="submission" date="2016-08" db="EMBL/GenBank/DDBJ databases">
        <title>Draft genome sequence of allopolyploid Zygosaccharomyces rouxii.</title>
        <authorList>
            <person name="Watanabe J."/>
            <person name="Uehara K."/>
            <person name="Mogi Y."/>
            <person name="Tsukioka Y."/>
        </authorList>
    </citation>
    <scope>NUCLEOTIDE SEQUENCE [LARGE SCALE GENOMIC DNA]</scope>
    <source>
        <strain evidence="5 6">NBRC 110957</strain>
    </source>
</reference>
<evidence type="ECO:0000256" key="1">
    <source>
        <dbReference type="ARBA" id="ARBA00022737"/>
    </source>
</evidence>
<dbReference type="Proteomes" id="UP000187013">
    <property type="component" value="Unassembled WGS sequence"/>
</dbReference>
<proteinExistence type="predicted"/>
<name>A0A1Q3A8G4_ZYGRO</name>
<feature type="region of interest" description="Disordered" evidence="3">
    <location>
        <begin position="69"/>
        <end position="107"/>
    </location>
</feature>
<dbReference type="OrthoDB" id="5587616at2759"/>
<dbReference type="Pfam" id="PF10516">
    <property type="entry name" value="SHNi-TPR"/>
    <property type="match status" value="1"/>
</dbReference>
<dbReference type="InterPro" id="IPR019544">
    <property type="entry name" value="Tetratricopeptide_SHNi-TPR_dom"/>
</dbReference>
<feature type="domain" description="Tetratricopeptide SHNi-TPR" evidence="4">
    <location>
        <begin position="224"/>
        <end position="258"/>
    </location>
</feature>
<feature type="compositionally biased region" description="Acidic residues" evidence="3">
    <location>
        <begin position="73"/>
        <end position="95"/>
    </location>
</feature>
<dbReference type="GO" id="GO:0006335">
    <property type="term" value="P:DNA replication-dependent chromatin assembly"/>
    <property type="evidence" value="ECO:0007669"/>
    <property type="project" value="TreeGrafter"/>
</dbReference>
<evidence type="ECO:0000313" key="5">
    <source>
        <dbReference type="EMBL" id="GAV52035.1"/>
    </source>
</evidence>
<protein>
    <recommendedName>
        <fullName evidence="4">Tetratricopeptide SHNi-TPR domain-containing protein</fullName>
    </recommendedName>
</protein>
<comment type="caution">
    <text evidence="5">The sequence shown here is derived from an EMBL/GenBank/DDBJ whole genome shotgun (WGS) entry which is preliminary data.</text>
</comment>
<feature type="compositionally biased region" description="Acidic residues" evidence="3">
    <location>
        <begin position="158"/>
        <end position="167"/>
    </location>
</feature>
<accession>A0A1Q3A8G4</accession>
<evidence type="ECO:0000259" key="4">
    <source>
        <dbReference type="Pfam" id="PF10516"/>
    </source>
</evidence>
<dbReference type="SUPFAM" id="SSF48452">
    <property type="entry name" value="TPR-like"/>
    <property type="match status" value="1"/>
</dbReference>
<dbReference type="AlphaFoldDB" id="A0A1Q3A8G4"/>
<feature type="compositionally biased region" description="Basic and acidic residues" evidence="3">
    <location>
        <begin position="96"/>
        <end position="105"/>
    </location>
</feature>
<dbReference type="GO" id="GO:0042393">
    <property type="term" value="F:histone binding"/>
    <property type="evidence" value="ECO:0007669"/>
    <property type="project" value="TreeGrafter"/>
</dbReference>
<evidence type="ECO:0000313" key="6">
    <source>
        <dbReference type="Proteomes" id="UP000187013"/>
    </source>
</evidence>
<feature type="region of interest" description="Disordered" evidence="3">
    <location>
        <begin position="356"/>
        <end position="385"/>
    </location>
</feature>
<dbReference type="GO" id="GO:0005654">
    <property type="term" value="C:nucleoplasm"/>
    <property type="evidence" value="ECO:0007669"/>
    <property type="project" value="TreeGrafter"/>
</dbReference>
<dbReference type="EMBL" id="BDGX01000033">
    <property type="protein sequence ID" value="GAV52035.1"/>
    <property type="molecule type" value="Genomic_DNA"/>
</dbReference>
<keyword evidence="1" id="KW-0677">Repeat</keyword>
<gene>
    <name evidence="5" type="ORF">ZYGR_0AG00260</name>
</gene>
<dbReference type="PANTHER" id="PTHR15081">
    <property type="entry name" value="NUCLEAR AUTOANTIGENIC SPERM PROTEIN NASP -RELATED"/>
    <property type="match status" value="1"/>
</dbReference>
<keyword evidence="2" id="KW-0802">TPR repeat</keyword>
<sequence length="385" mass="43910">MSNTIHKDVTTQEVQTLLIEGAKYSASDDVEKAAKCYARILDLESQSAEIYLLLARSLYRLGLKRNDVFGGGDDGEDDENDDDDDEDGSADEDDKENAGDAEKKQKLNSKLYQFDQEEEDVNESTLQNFEDATNASAYVDARGESILQSRHDESKQQEDDEEPEPEADMSIGDTFEDFLQGNLFENALELLYRARIMYMEPHGESKEDSEDLSKDTQLKLAQLYDLLGDIDQELEDFTQAVRDYEGSLRFYDKSLAPEEREVLVEVYLKLTDALRWSDFDDKDSLTKEQRQRHLQELEKLIRSRIDDGTSKDTEADQSHLERLQEDQESLKLDKPKDSKSLVPELMAQAILRQALGGSQGKVNDLSKMVKKKRTKSSKNKGGKRK</sequence>
<evidence type="ECO:0000256" key="3">
    <source>
        <dbReference type="SAM" id="MobiDB-lite"/>
    </source>
</evidence>
<organism evidence="5 6">
    <name type="scientific">Zygosaccharomyces rouxii</name>
    <dbReference type="NCBI Taxonomy" id="4956"/>
    <lineage>
        <taxon>Eukaryota</taxon>
        <taxon>Fungi</taxon>
        <taxon>Dikarya</taxon>
        <taxon>Ascomycota</taxon>
        <taxon>Saccharomycotina</taxon>
        <taxon>Saccharomycetes</taxon>
        <taxon>Saccharomycetales</taxon>
        <taxon>Saccharomycetaceae</taxon>
        <taxon>Zygosaccharomyces</taxon>
    </lineage>
</organism>
<feature type="compositionally biased region" description="Basic residues" evidence="3">
    <location>
        <begin position="368"/>
        <end position="385"/>
    </location>
</feature>
<dbReference type="Gene3D" id="1.25.40.10">
    <property type="entry name" value="Tetratricopeptide repeat domain"/>
    <property type="match status" value="1"/>
</dbReference>
<dbReference type="InterPro" id="IPR051730">
    <property type="entry name" value="NASP-like"/>
</dbReference>
<dbReference type="PANTHER" id="PTHR15081:SF1">
    <property type="entry name" value="NUCLEAR AUTOANTIGENIC SPERM PROTEIN"/>
    <property type="match status" value="1"/>
</dbReference>
<dbReference type="InterPro" id="IPR011990">
    <property type="entry name" value="TPR-like_helical_dom_sf"/>
</dbReference>
<evidence type="ECO:0000256" key="2">
    <source>
        <dbReference type="ARBA" id="ARBA00022803"/>
    </source>
</evidence>
<dbReference type="GO" id="GO:0034080">
    <property type="term" value="P:CENP-A containing chromatin assembly"/>
    <property type="evidence" value="ECO:0007669"/>
    <property type="project" value="TreeGrafter"/>
</dbReference>
<feature type="region of interest" description="Disordered" evidence="3">
    <location>
        <begin position="148"/>
        <end position="169"/>
    </location>
</feature>